<dbReference type="HOGENOM" id="CLU_3272440_0_0_6"/>
<dbReference type="Proteomes" id="UP000000607">
    <property type="component" value="Chromosome"/>
</dbReference>
<organism evidence="1 2">
    <name type="scientific">Mannheimia succiniciproducens (strain KCTC 0769BP / MBEL55E)</name>
    <dbReference type="NCBI Taxonomy" id="221988"/>
    <lineage>
        <taxon>Bacteria</taxon>
        <taxon>Pseudomonadati</taxon>
        <taxon>Pseudomonadota</taxon>
        <taxon>Gammaproteobacteria</taxon>
        <taxon>Pasteurellales</taxon>
        <taxon>Pasteurellaceae</taxon>
        <taxon>Basfia</taxon>
    </lineage>
</organism>
<dbReference type="AlphaFoldDB" id="Q65W19"/>
<evidence type="ECO:0000313" key="2">
    <source>
        <dbReference type="Proteomes" id="UP000000607"/>
    </source>
</evidence>
<gene>
    <name evidence="1" type="ordered locus">MS0234</name>
</gene>
<dbReference type="KEGG" id="msu:MS0234"/>
<dbReference type="EMBL" id="AE016827">
    <property type="protein sequence ID" value="AAU36841.1"/>
    <property type="molecule type" value="Genomic_DNA"/>
</dbReference>
<name>Q65W19_MANSM</name>
<evidence type="ECO:0000313" key="1">
    <source>
        <dbReference type="EMBL" id="AAU36841.1"/>
    </source>
</evidence>
<protein>
    <submittedName>
        <fullName evidence="1">Uncharacterized protein</fullName>
    </submittedName>
</protein>
<sequence>MCHNLSRIIDLKFLLMINYAIILHNYLKINNYLDYRHETTA</sequence>
<accession>Q65W19</accession>
<reference evidence="1 2" key="1">
    <citation type="journal article" date="2004" name="Nat. Biotechnol.">
        <title>The genome sequence of the capnophilic rumen bacterium Mannheimia succiniciproducens.</title>
        <authorList>
            <person name="Hong S.H."/>
            <person name="Kim J.S."/>
            <person name="Lee S.Y."/>
            <person name="In Y.H."/>
            <person name="Choi S.S."/>
            <person name="Rih J.-K."/>
            <person name="Kim C.H."/>
            <person name="Jeong H."/>
            <person name="Hur C.G."/>
            <person name="Kim J.J."/>
        </authorList>
    </citation>
    <scope>NUCLEOTIDE SEQUENCE [LARGE SCALE GENOMIC DNA]</scope>
    <source>
        <strain evidence="2">KCTC 0769BP / MBEL55E</strain>
    </source>
</reference>
<keyword evidence="2" id="KW-1185">Reference proteome</keyword>
<proteinExistence type="predicted"/>